<organism evidence="2">
    <name type="scientific">Faxonius propinquus nudivirus</name>
    <dbReference type="NCBI Taxonomy" id="3139431"/>
    <lineage>
        <taxon>Viruses</taxon>
        <taxon>Viruses incertae sedis</taxon>
        <taxon>Naldaviricetes</taxon>
        <taxon>Lefavirales</taxon>
        <taxon>Nudiviridae</taxon>
    </lineage>
</organism>
<name>A0AAU8GBN5_9VIRU</name>
<evidence type="ECO:0000256" key="1">
    <source>
        <dbReference type="SAM" id="Phobius"/>
    </source>
</evidence>
<sequence>MVATKEFFTNNKYFFKEQNKYIHNYIKVFLIDSNEAITSNINFICPDLFINKIELIEKSITWYIYINNKTKVMKGLRVGKYYEYCGENSCIIECQNDLKKHSFYFIIEKIKLDTIKIPSDNDFLESSYDYGNILEIHTMKRIYYFNNIEVITIYETLKPFWKFREIHNTYGLFNYKSNLTILSHFIPGMALTSLSEVKDKENEIIEHLFLVQNKLEIRYINGIDTMKESKYIPYDIFDFIDLVINIQTSYFHIPRLESNYYIKSPYMKKIKTFLQNTLTFDTNNLMKIMIIKENITKYELKINLINDLNLNSNEFQYINDIIIKKAKITNNKFNGLFVENAFDLTPSGSIIYSPKYFRNPTFLWKDFINKEEKNIDNIIQAFYTTMKGNRNRLLSYANNINNDIFRKSISIDPEYIKKIFVLYSSAKYKNNFHPTLGTPGLEFTSGWALPLDWTIPFSINTPHPTGRDWDMSNVLIYSYLSSFEKIYVAKTRNGEMWKCSMRDIYTSNVCKPTSNFQNLIESKLKPKLLSDFSNNMSINANRTMSFISGLYNTKKFTDLGTLEKFEVEIYRRIFEYKDLMNNLNPIIINKMSIYYIEKVFSNLQNFHLLGNEHKLAVDFITQMNSVLKYDKINSLDYDHFFDEQIPYFCMQNEFKFDFLKQKLPALSEKFTKNQIIANQNEWWNISHPIINEQYLNLRKTLNYFTYKNLTELSNIYNKYLLGNLEFKLIDLLTYVRGFKVKAFKAQQGVVNFLWIFKYLLYPFKLFHNKFNELEKDWDSMMTIDDENAEQFRERKNLVLLENLFKGYDKDIQNLTNKKKRIISLAIVIQLCSILENCDFDSTIKSLLIIMDYDRKILGPKGHKIARNGLPYTTLIEERNYEVIPHAMTLVNRLDTKKFLKLVDNMNEKEKTKLYNFNPIEALTLLVPNGFDINTKQNTEKKIPRNILKTPNYAYIIEDLFNFIIKTNPDYFLKPQPKAYKEYIYKYVKNIYKFNNFYENLDFWGVEINDIDMIQVDKIIEINIEKKISKLSIYSQEHKIKQIINKCTKTNNNTIQNILAKGFEKSIDLNVCIYRKDEKLSNLIIIFNFKLKAILFLDKQGHNIFYPIEFLFHSIYDLHTFQNNVAKSNSINIDSITHIKKTFDSMNTRMLQLYSILHLLPHSIKIQNYKNTFISDDDMISMNKFYRNDKESIIPKLLTFEQFRMVEYKYRKYILKENKITYDVKKHLHNILQFGVYIHLEKKILKSDNLPHRKKKKHYALKYETMIKKLFTLEYSTIINIFDEHFLLEKIEPKCRTINLLNKFYYNRMDKIQSFDFNFNNLYKYIIDIIQCNMETRWCNLVLAKLFKENYYKLAVHNQNNCANAFNNVNITRIMNSWFLLNSTYIPIAGYWKQANDFILKNDYFPPNFQHTLKKFWKNTKDNLMNKAHQLPENEYKSLTQNNLLIVDKNSVSIHFMMDYICTYFPTLLYTENENSNSLFNDKTCILGKARLLKWQNKIDLLFGINFINQIHFDTFFQNVKMFSIPSSYYYIPELLGNFQGNIQKLFNSRKIDYLLTDEDYIYLSDCFFCKFNNTESDFHKPNINTIINKYSQNLFMKNNINYNILEINNYSNLQLYKLMKFFQKVIDSVYGHSVNNNDLNNIKHSQKQNIKLKYNTKKNKNEPDEFITFDIYKQLIANIKLNDSFYFNNEDFEKDLRSYITYKLPNSYDLNKFKKITFVNTHSETLLLYLFSLAFAYENYPYENYTFSNFQQFEDFKYNPKQFKKFRTRELEYLADGISGFKRTNIQNDMCNRLITTQDLDLDYIKNSQEFKELDNFQITKIMIQINTANYIKHTILLPYHFLSGIDTQYAKMMRNDFRSFKEGNISDYNYLENIKNLMDIYSRDKFSPHYSFTLDAPPYLFFTKGFTTSSYNASDVYGVQEIVHGWELYANIVIDIVISIVFAQVGGAGISKIASASKNMFQSTFRMLSTIINSIKKDIIKFRLDDIFKKTLNKLQNNAKLISTRFDKYITYPITKESQKLKHSFLNKQKGLFNMKPITNKKSPQLQRQNAIWYEKHSGLQRGYRKSNAVQTLENQNIMRPNSIYQSADDVVSTQNDLYVSANDFFVSTQNDLYVPFDSTIYGSLGNRASLQGGIINKMPMNKGSDIISDTYTLSNKIQSGLGVTKLENSLVDDIALEITNTKLSYKTKNLPILDGTYKRTFNDKITRFELLDAKAPPLPTRNPPKLPSNVLSKQSFYLPALSENSDEILAQTLDVKNGIKIKTPLKNSIDIQNRPRYPLPDEIEANKFFKHNPELLKYLDNPRMGIYEDVFDDISSHIYEEITDLKPSVFKYGYDQLAYTDYSIRPSYKQTMTSKYILGSTLMSSYINSRYLYETLYSNSNYSTYSHYNNITNHRFNNYPTIFKDFENFIKKKDFNGSITILHMLTDMFSNSGNYDGYGDYSLKSTNIGESIKLYEYCSNYVSVNEKPIFKQNVGYISPDVFDVTELIVDILANIINSPKICKPLMINILPEYFNPSTFQELDTCKKKTFSTGYDVYENDNVWLNTLDAAIDNKTKQYIFDNGIIIPKYHDISLIGIGTLLNNSISYHKWFDDFIYFNQHTPNYGQEGFILMNIALVFTDHLEFTYISPIRTSQFKDLQSSKIFLDTILSTLTPAEGIFFQDDLSMNENGDCYMCLLVNTSDGIGTFVNFKFVDHKRFLNQTQKRYVRDISDIYDVDINNNLALLNILWEKPVIVELISNNETFIKKIIITNSNKNLIHHIFLFIVCMLIVCILCGSWYSYIKKNYKIYSYKDDIDKAQMSELKILKISKPIMYLPANKVDDINYEEICTL</sequence>
<keyword evidence="1" id="KW-1133">Transmembrane helix</keyword>
<keyword evidence="1" id="KW-0472">Membrane</keyword>
<feature type="transmembrane region" description="Helical" evidence="1">
    <location>
        <begin position="2759"/>
        <end position="2784"/>
    </location>
</feature>
<keyword evidence="1" id="KW-0812">Transmembrane</keyword>
<accession>A0AAU8GBN5</accession>
<evidence type="ECO:0000313" key="2">
    <source>
        <dbReference type="EMBL" id="XCH39323.1"/>
    </source>
</evidence>
<reference evidence="2" key="1">
    <citation type="submission" date="2024-06" db="EMBL/GenBank/DDBJ databases">
        <title>North American crayfish harbour diverse members of the Nudiviridae.</title>
        <authorList>
            <person name="Stratton C."/>
            <person name="Bojko J."/>
        </authorList>
    </citation>
    <scope>NUCLEOTIDE SEQUENCE</scope>
    <source>
        <strain evidence="2">142H</strain>
    </source>
</reference>
<protein>
    <submittedName>
        <fullName evidence="2">Uncharacterized protein</fullName>
    </submittedName>
</protein>
<dbReference type="EMBL" id="PP955094">
    <property type="protein sequence ID" value="XCH39323.1"/>
    <property type="molecule type" value="Genomic_DNA"/>
</dbReference>
<gene>
    <name evidence="2" type="ORF">FpNV_078</name>
</gene>
<proteinExistence type="predicted"/>